<comment type="caution">
    <text evidence="1">The sequence shown here is derived from an EMBL/GenBank/DDBJ whole genome shotgun (WGS) entry which is preliminary data.</text>
</comment>
<evidence type="ECO:0000313" key="2">
    <source>
        <dbReference type="Proteomes" id="UP000036403"/>
    </source>
</evidence>
<dbReference type="PaxDb" id="67767-A0A0J7KNZ8"/>
<dbReference type="AlphaFoldDB" id="A0A0J7KNZ8"/>
<keyword evidence="2" id="KW-1185">Reference proteome</keyword>
<dbReference type="EMBL" id="LBMM01004937">
    <property type="protein sequence ID" value="KMQ91974.1"/>
    <property type="molecule type" value="Genomic_DNA"/>
</dbReference>
<sequence length="100" mass="11510">MKVCLSVLIAKKYQKTQTILEPEVPLDDSHGDELLVQFISVVEDAVRTRSLRNRISIRRAARYEVNLVEFHEPKTYEEVISGANAEKWKEELKAHETNGT</sequence>
<accession>A0A0J7KNZ8</accession>
<name>A0A0J7KNZ8_LASNI</name>
<proteinExistence type="predicted"/>
<gene>
    <name evidence="1" type="ORF">RF55_8100</name>
</gene>
<dbReference type="Proteomes" id="UP000036403">
    <property type="component" value="Unassembled WGS sequence"/>
</dbReference>
<evidence type="ECO:0000313" key="1">
    <source>
        <dbReference type="EMBL" id="KMQ91974.1"/>
    </source>
</evidence>
<reference evidence="1 2" key="1">
    <citation type="submission" date="2015-04" db="EMBL/GenBank/DDBJ databases">
        <title>Lasius niger genome sequencing.</title>
        <authorList>
            <person name="Konorov E.A."/>
            <person name="Nikitin M.A."/>
            <person name="Kirill M.V."/>
            <person name="Chang P."/>
        </authorList>
    </citation>
    <scope>NUCLEOTIDE SEQUENCE [LARGE SCALE GENOMIC DNA]</scope>
    <source>
        <tissue evidence="1">Whole</tissue>
    </source>
</reference>
<organism evidence="1 2">
    <name type="scientific">Lasius niger</name>
    <name type="common">Black garden ant</name>
    <dbReference type="NCBI Taxonomy" id="67767"/>
    <lineage>
        <taxon>Eukaryota</taxon>
        <taxon>Metazoa</taxon>
        <taxon>Ecdysozoa</taxon>
        <taxon>Arthropoda</taxon>
        <taxon>Hexapoda</taxon>
        <taxon>Insecta</taxon>
        <taxon>Pterygota</taxon>
        <taxon>Neoptera</taxon>
        <taxon>Endopterygota</taxon>
        <taxon>Hymenoptera</taxon>
        <taxon>Apocrita</taxon>
        <taxon>Aculeata</taxon>
        <taxon>Formicoidea</taxon>
        <taxon>Formicidae</taxon>
        <taxon>Formicinae</taxon>
        <taxon>Lasius</taxon>
        <taxon>Lasius</taxon>
    </lineage>
</organism>
<protein>
    <submittedName>
        <fullName evidence="1">Transcriptional regulator</fullName>
    </submittedName>
</protein>